<accession>A0A4V2K119</accession>
<dbReference type="PANTHER" id="PTHR10622">
    <property type="entry name" value="HET DOMAIN-CONTAINING PROTEIN"/>
    <property type="match status" value="1"/>
</dbReference>
<dbReference type="Pfam" id="PF06985">
    <property type="entry name" value="HET"/>
    <property type="match status" value="1"/>
</dbReference>
<dbReference type="EMBL" id="ML143401">
    <property type="protein sequence ID" value="TBU31053.1"/>
    <property type="molecule type" value="Genomic_DNA"/>
</dbReference>
<name>A0A4V2K119_9APHY</name>
<reference evidence="3" key="1">
    <citation type="submission" date="2019-01" db="EMBL/GenBank/DDBJ databases">
        <title>Draft genome sequences of three monokaryotic isolates of the white-rot basidiomycete fungus Dichomitus squalens.</title>
        <authorList>
            <consortium name="DOE Joint Genome Institute"/>
            <person name="Lopez S.C."/>
            <person name="Andreopoulos B."/>
            <person name="Pangilinan J."/>
            <person name="Lipzen A."/>
            <person name="Riley R."/>
            <person name="Ahrendt S."/>
            <person name="Ng V."/>
            <person name="Barry K."/>
            <person name="Daum C."/>
            <person name="Grigoriev I.V."/>
            <person name="Hilden K.S."/>
            <person name="Makela M.R."/>
            <person name="de Vries R.P."/>
        </authorList>
    </citation>
    <scope>NUCLEOTIDE SEQUENCE [LARGE SCALE GENOMIC DNA]</scope>
    <source>
        <strain evidence="3">OM18370.1</strain>
    </source>
</reference>
<dbReference type="InterPro" id="IPR058525">
    <property type="entry name" value="DUF8212"/>
</dbReference>
<dbReference type="InterPro" id="IPR010730">
    <property type="entry name" value="HET"/>
</dbReference>
<dbReference type="OrthoDB" id="2723759at2759"/>
<dbReference type="Pfam" id="PF26640">
    <property type="entry name" value="DUF8212"/>
    <property type="match status" value="1"/>
</dbReference>
<evidence type="ECO:0000313" key="3">
    <source>
        <dbReference type="EMBL" id="TBU31053.1"/>
    </source>
</evidence>
<dbReference type="PANTHER" id="PTHR10622:SF10">
    <property type="entry name" value="HET DOMAIN-CONTAINING PROTEIN"/>
    <property type="match status" value="1"/>
</dbReference>
<feature type="domain" description="Heterokaryon incompatibility" evidence="1">
    <location>
        <begin position="24"/>
        <end position="116"/>
    </location>
</feature>
<organism evidence="3">
    <name type="scientific">Dichomitus squalens</name>
    <dbReference type="NCBI Taxonomy" id="114155"/>
    <lineage>
        <taxon>Eukaryota</taxon>
        <taxon>Fungi</taxon>
        <taxon>Dikarya</taxon>
        <taxon>Basidiomycota</taxon>
        <taxon>Agaricomycotina</taxon>
        <taxon>Agaricomycetes</taxon>
        <taxon>Polyporales</taxon>
        <taxon>Polyporaceae</taxon>
        <taxon>Dichomitus</taxon>
    </lineage>
</organism>
<sequence length="594" mass="66410">MWVLSTERAELTFFATPESVPGGYAILSHVWDETEQTFQDIKLLHSRNAPADCNPRDFASSKVRNFCVLAESHGYQWAWIDTCCIDKASSAELSEAINSMFQYYALADVCYAYLRDVPSQDYVEGESSDFRSSLWHKRGWTLQELVAPETVVFLSSEWKALGTKCDLAFLLEGITSVPASILRMEAELTSVSIAARMSWAADRNTTRPEDQAYCLMGIFKIHMPLLYGEGPQAFRRLQDEIMKQHIDTSILAWGPIYQPRPHRDNPKKPVHDHSEETYLFASSPSAFRGCTGRRAIIPNRSSGDASRQVSEADTMGIPVPSMTDLATIPTFTNTPYGVLAHIPIIEAHDLIIAPLFCCNYGRQLGLLLARCPNAIDPARPLYHICFRFRDSRFESRLIDLGSSFATFQLNGKRVTAQWKSVYLADRPPSTPPPTRVPMNRSMFTPFRLPRAHLRDLERHWDVQPLCRGGIPGRLWNGLISFSFSPRQPVAGGLPSQTFTIYLGRCAEGVTLGAHWVRVTFKAHNAPPDQHNRDASNGAHDCSLAHVRDWPALTKTFSTPGRTLSVQLTFVPCHLNPDATLVLSINAGGSIRSPT</sequence>
<proteinExistence type="predicted"/>
<dbReference type="AlphaFoldDB" id="A0A4V2K119"/>
<dbReference type="Proteomes" id="UP000292957">
    <property type="component" value="Unassembled WGS sequence"/>
</dbReference>
<protein>
    <submittedName>
        <fullName evidence="3">Heterokaryon incompatibility protein-domain-containing protein</fullName>
    </submittedName>
</protein>
<evidence type="ECO:0000259" key="1">
    <source>
        <dbReference type="Pfam" id="PF06985"/>
    </source>
</evidence>
<gene>
    <name evidence="3" type="ORF">BD311DRAFT_145285</name>
</gene>
<feature type="domain" description="DUF8212" evidence="2">
    <location>
        <begin position="232"/>
        <end position="350"/>
    </location>
</feature>
<evidence type="ECO:0000259" key="2">
    <source>
        <dbReference type="Pfam" id="PF26640"/>
    </source>
</evidence>